<accession>A0A9N7VR42</accession>
<reference evidence="2" key="1">
    <citation type="submission" date="2020-03" db="EMBL/GenBank/DDBJ databases">
        <authorList>
            <person name="Weist P."/>
        </authorList>
    </citation>
    <scope>NUCLEOTIDE SEQUENCE</scope>
</reference>
<gene>
    <name evidence="2" type="ORF">PLEPLA_LOCUS41926</name>
</gene>
<protein>
    <submittedName>
        <fullName evidence="2">Uncharacterized protein</fullName>
    </submittedName>
</protein>
<comment type="caution">
    <text evidence="2">The sequence shown here is derived from an EMBL/GenBank/DDBJ whole genome shotgun (WGS) entry which is preliminary data.</text>
</comment>
<dbReference type="EMBL" id="CADEAL010004200">
    <property type="protein sequence ID" value="CAB1454164.1"/>
    <property type="molecule type" value="Genomic_DNA"/>
</dbReference>
<sequence>MRDATCGCKCADQKPIEALRHSPLSACRLRSSGRIKTDSLRQPSPRIPSRECDSPPPSAHPGAATSGSTGPQETVIAGNEVSSGGEGASKHRSHGKPERHLAENNFHRFKSNPNLIHNLNQVRFISNPNLIHNLNQDRFKSNPNLIHNQDRFKSNPNLIHNLNQDRFKSNPNLIHNQDSFMSNPNLIHNQDRFMSNPNLIHNQNQDRVMSNPNLIHNLNQDRFMSNPNLIHNLNQDDSCQTQTSSIT</sequence>
<name>A0A9N7VR42_PLEPL</name>
<feature type="region of interest" description="Disordered" evidence="1">
    <location>
        <begin position="22"/>
        <end position="98"/>
    </location>
</feature>
<evidence type="ECO:0000313" key="3">
    <source>
        <dbReference type="Proteomes" id="UP001153269"/>
    </source>
</evidence>
<evidence type="ECO:0000256" key="1">
    <source>
        <dbReference type="SAM" id="MobiDB-lite"/>
    </source>
</evidence>
<proteinExistence type="predicted"/>
<dbReference type="AlphaFoldDB" id="A0A9N7VR42"/>
<evidence type="ECO:0000313" key="2">
    <source>
        <dbReference type="EMBL" id="CAB1454164.1"/>
    </source>
</evidence>
<dbReference type="Proteomes" id="UP001153269">
    <property type="component" value="Unassembled WGS sequence"/>
</dbReference>
<keyword evidence="3" id="KW-1185">Reference proteome</keyword>
<organism evidence="2 3">
    <name type="scientific">Pleuronectes platessa</name>
    <name type="common">European plaice</name>
    <dbReference type="NCBI Taxonomy" id="8262"/>
    <lineage>
        <taxon>Eukaryota</taxon>
        <taxon>Metazoa</taxon>
        <taxon>Chordata</taxon>
        <taxon>Craniata</taxon>
        <taxon>Vertebrata</taxon>
        <taxon>Euteleostomi</taxon>
        <taxon>Actinopterygii</taxon>
        <taxon>Neopterygii</taxon>
        <taxon>Teleostei</taxon>
        <taxon>Neoteleostei</taxon>
        <taxon>Acanthomorphata</taxon>
        <taxon>Carangaria</taxon>
        <taxon>Pleuronectiformes</taxon>
        <taxon>Pleuronectoidei</taxon>
        <taxon>Pleuronectidae</taxon>
        <taxon>Pleuronectes</taxon>
    </lineage>
</organism>